<proteinExistence type="predicted"/>
<sequence>MPKKVKVGDLVITASLGELKVYEAKPRTLEAEAGLKEHEVKLDLVTAKDYIDAHKKLKDIVTDEAGRFKGDIAEEHNLELEIERRLVEDIAKDIDSVAKEANGRLFVAIAEPIAHQVDTLLESGTKAKIVKLLKKDYVKTDKETLLQTFNEA</sequence>
<dbReference type="EMBL" id="FPIB01000007">
    <property type="protein sequence ID" value="SFV90033.1"/>
    <property type="molecule type" value="Genomic_DNA"/>
</dbReference>
<dbReference type="Pfam" id="PF10116">
    <property type="entry name" value="Host_attach"/>
    <property type="match status" value="1"/>
</dbReference>
<organism evidence="1">
    <name type="scientific">hydrothermal vent metagenome</name>
    <dbReference type="NCBI Taxonomy" id="652676"/>
    <lineage>
        <taxon>unclassified sequences</taxon>
        <taxon>metagenomes</taxon>
        <taxon>ecological metagenomes</taxon>
    </lineage>
</organism>
<dbReference type="InterPro" id="IPR019291">
    <property type="entry name" value="Host_attachment_protein"/>
</dbReference>
<protein>
    <recommendedName>
        <fullName evidence="2">Host attachment protein</fullName>
    </recommendedName>
</protein>
<gene>
    <name evidence="1" type="ORF">MNB_SV-4-1213</name>
</gene>
<evidence type="ECO:0008006" key="2">
    <source>
        <dbReference type="Google" id="ProtNLM"/>
    </source>
</evidence>
<name>A0A1W1E7V3_9ZZZZ</name>
<accession>A0A1W1E7V3</accession>
<evidence type="ECO:0000313" key="1">
    <source>
        <dbReference type="EMBL" id="SFV90033.1"/>
    </source>
</evidence>
<reference evidence="1" key="1">
    <citation type="submission" date="2016-10" db="EMBL/GenBank/DDBJ databases">
        <authorList>
            <person name="de Groot N.N."/>
        </authorList>
    </citation>
    <scope>NUCLEOTIDE SEQUENCE</scope>
</reference>
<dbReference type="AlphaFoldDB" id="A0A1W1E7V3"/>